<dbReference type="SMART" id="SM00239">
    <property type="entry name" value="C2"/>
    <property type="match status" value="1"/>
</dbReference>
<keyword evidence="4" id="KW-1185">Reference proteome</keyword>
<feature type="domain" description="C2" evidence="1">
    <location>
        <begin position="3"/>
        <end position="119"/>
    </location>
</feature>
<sequence length="288" mass="33939">MVSTYTTSDSCSEIGFSRFPYVSIKICEARNLQAYSEYSQELKPYIKISKGSHKSQTKSATTSDDVIWNENFEVSGDGFDSLIICLMDHDEFDGDIVLAGLSFPMELLKQWREEKVLWVRLIDPKTVQDLAEEDNILTFTEDMEIYNPADTQCPILKLEISYFGIESLREISSKIVNSEIIERDGKTYTEYEMVLTRKDGFNWKVNFRYSQLRKVRKNMIKRFPELKELKFPGKTALSFLHLKRSNKFSEERIEQRKQVMEKFLNYTLKCQYQQKCSDFYQFLQVPYN</sequence>
<proteinExistence type="predicted"/>
<evidence type="ECO:0000313" key="3">
    <source>
        <dbReference type="EMBL" id="CAG9318480.1"/>
    </source>
</evidence>
<evidence type="ECO:0000259" key="2">
    <source>
        <dbReference type="PROSITE" id="PS50195"/>
    </source>
</evidence>
<dbReference type="Gene3D" id="2.60.40.150">
    <property type="entry name" value="C2 domain"/>
    <property type="match status" value="1"/>
</dbReference>
<organism evidence="3 4">
    <name type="scientific">Blepharisma stoltei</name>
    <dbReference type="NCBI Taxonomy" id="1481888"/>
    <lineage>
        <taxon>Eukaryota</taxon>
        <taxon>Sar</taxon>
        <taxon>Alveolata</taxon>
        <taxon>Ciliophora</taxon>
        <taxon>Postciliodesmatophora</taxon>
        <taxon>Heterotrichea</taxon>
        <taxon>Heterotrichida</taxon>
        <taxon>Blepharismidae</taxon>
        <taxon>Blepharisma</taxon>
    </lineage>
</organism>
<feature type="domain" description="PX" evidence="2">
    <location>
        <begin position="169"/>
        <end position="288"/>
    </location>
</feature>
<dbReference type="GO" id="GO:0035091">
    <property type="term" value="F:phosphatidylinositol binding"/>
    <property type="evidence" value="ECO:0007669"/>
    <property type="project" value="InterPro"/>
</dbReference>
<name>A0AAU9IYA7_9CILI</name>
<evidence type="ECO:0000259" key="1">
    <source>
        <dbReference type="PROSITE" id="PS50004"/>
    </source>
</evidence>
<dbReference type="InterPro" id="IPR000008">
    <property type="entry name" value="C2_dom"/>
</dbReference>
<dbReference type="CDD" id="cd00030">
    <property type="entry name" value="C2"/>
    <property type="match status" value="1"/>
</dbReference>
<dbReference type="InterPro" id="IPR036871">
    <property type="entry name" value="PX_dom_sf"/>
</dbReference>
<dbReference type="Pfam" id="PF00787">
    <property type="entry name" value="PX"/>
    <property type="match status" value="1"/>
</dbReference>
<dbReference type="SUPFAM" id="SSF64268">
    <property type="entry name" value="PX domain"/>
    <property type="match status" value="1"/>
</dbReference>
<dbReference type="Proteomes" id="UP001162131">
    <property type="component" value="Unassembled WGS sequence"/>
</dbReference>
<accession>A0AAU9IYA7</accession>
<evidence type="ECO:0008006" key="5">
    <source>
        <dbReference type="Google" id="ProtNLM"/>
    </source>
</evidence>
<evidence type="ECO:0000313" key="4">
    <source>
        <dbReference type="Proteomes" id="UP001162131"/>
    </source>
</evidence>
<dbReference type="CDD" id="cd06093">
    <property type="entry name" value="PX_domain"/>
    <property type="match status" value="1"/>
</dbReference>
<dbReference type="SUPFAM" id="SSF49562">
    <property type="entry name" value="C2 domain (Calcium/lipid-binding domain, CaLB)"/>
    <property type="match status" value="1"/>
</dbReference>
<dbReference type="PROSITE" id="PS50195">
    <property type="entry name" value="PX"/>
    <property type="match status" value="1"/>
</dbReference>
<comment type="caution">
    <text evidence="3">The sequence shown here is derived from an EMBL/GenBank/DDBJ whole genome shotgun (WGS) entry which is preliminary data.</text>
</comment>
<gene>
    <name evidence="3" type="ORF">BSTOLATCC_MIC20953</name>
</gene>
<protein>
    <recommendedName>
        <fullName evidence="5">C2 domain-containing protein</fullName>
    </recommendedName>
</protein>
<dbReference type="Pfam" id="PF00168">
    <property type="entry name" value="C2"/>
    <property type="match status" value="1"/>
</dbReference>
<dbReference type="Gene3D" id="3.30.1520.10">
    <property type="entry name" value="Phox-like domain"/>
    <property type="match status" value="1"/>
</dbReference>
<dbReference type="SMART" id="SM00312">
    <property type="entry name" value="PX"/>
    <property type="match status" value="1"/>
</dbReference>
<dbReference type="InterPro" id="IPR001683">
    <property type="entry name" value="PX_dom"/>
</dbReference>
<dbReference type="AlphaFoldDB" id="A0AAU9IYA7"/>
<reference evidence="3" key="1">
    <citation type="submission" date="2021-09" db="EMBL/GenBank/DDBJ databases">
        <authorList>
            <consortium name="AG Swart"/>
            <person name="Singh M."/>
            <person name="Singh A."/>
            <person name="Seah K."/>
            <person name="Emmerich C."/>
        </authorList>
    </citation>
    <scope>NUCLEOTIDE SEQUENCE</scope>
    <source>
        <strain evidence="3">ATCC30299</strain>
    </source>
</reference>
<dbReference type="EMBL" id="CAJZBQ010000020">
    <property type="protein sequence ID" value="CAG9318480.1"/>
    <property type="molecule type" value="Genomic_DNA"/>
</dbReference>
<dbReference type="PROSITE" id="PS50004">
    <property type="entry name" value="C2"/>
    <property type="match status" value="1"/>
</dbReference>
<dbReference type="InterPro" id="IPR035892">
    <property type="entry name" value="C2_domain_sf"/>
</dbReference>